<dbReference type="PhylomeDB" id="A0A061AXF4"/>
<feature type="compositionally biased region" description="Low complexity" evidence="4">
    <location>
        <begin position="157"/>
        <end position="171"/>
    </location>
</feature>
<dbReference type="GO" id="GO:0051301">
    <property type="term" value="P:cell division"/>
    <property type="evidence" value="ECO:0007669"/>
    <property type="project" value="UniProtKB-UniRule"/>
</dbReference>
<feature type="region of interest" description="Disordered" evidence="4">
    <location>
        <begin position="81"/>
        <end position="116"/>
    </location>
</feature>
<dbReference type="GO" id="GO:0016887">
    <property type="term" value="F:ATP hydrolysis activity"/>
    <property type="evidence" value="ECO:0007669"/>
    <property type="project" value="InterPro"/>
</dbReference>
<dbReference type="VEuPathDB" id="FungiDB:BON22_2367"/>
<dbReference type="InterPro" id="IPR003593">
    <property type="entry name" value="AAA+_ATPase"/>
</dbReference>
<comment type="similarity">
    <text evidence="1 3">Belongs to the CDC6/cdc18 family.</text>
</comment>
<feature type="domain" description="AAA+ ATPase" evidence="5">
    <location>
        <begin position="255"/>
        <end position="409"/>
    </location>
</feature>
<dbReference type="Gene3D" id="3.40.50.300">
    <property type="entry name" value="P-loop containing nucleotide triphosphate hydrolases"/>
    <property type="match status" value="1"/>
</dbReference>
<protein>
    <recommendedName>
        <fullName evidence="3">Cell division control protein</fullName>
    </recommendedName>
</protein>
<dbReference type="OrthoDB" id="1926878at2759"/>
<feature type="region of interest" description="Disordered" evidence="4">
    <location>
        <begin position="153"/>
        <end position="173"/>
    </location>
</feature>
<evidence type="ECO:0000256" key="4">
    <source>
        <dbReference type="SAM" id="MobiDB-lite"/>
    </source>
</evidence>
<evidence type="ECO:0000256" key="2">
    <source>
        <dbReference type="ARBA" id="ARBA00022705"/>
    </source>
</evidence>
<gene>
    <name evidence="6" type="ORF">CYFA0S_04e02454g</name>
</gene>
<accession>A0A061AXF4</accession>
<name>A0A061AXF4_CYBFA</name>
<evidence type="ECO:0000313" key="6">
    <source>
        <dbReference type="EMBL" id="CDR40046.1"/>
    </source>
</evidence>
<dbReference type="GO" id="GO:0005634">
    <property type="term" value="C:nucleus"/>
    <property type="evidence" value="ECO:0007669"/>
    <property type="project" value="TreeGrafter"/>
</dbReference>
<keyword evidence="2" id="KW-0235">DNA replication</keyword>
<dbReference type="InterPro" id="IPR027417">
    <property type="entry name" value="P-loop_NTPase"/>
</dbReference>
<dbReference type="Gene3D" id="1.10.8.60">
    <property type="match status" value="1"/>
</dbReference>
<evidence type="ECO:0000256" key="3">
    <source>
        <dbReference type="PIRNR" id="PIRNR001767"/>
    </source>
</evidence>
<evidence type="ECO:0000259" key="5">
    <source>
        <dbReference type="SMART" id="SM00382"/>
    </source>
</evidence>
<dbReference type="SUPFAM" id="SSF52540">
    <property type="entry name" value="P-loop containing nucleoside triphosphate hydrolases"/>
    <property type="match status" value="1"/>
</dbReference>
<reference evidence="6" key="1">
    <citation type="journal article" date="2014" name="Genome Announc.">
        <title>Genome sequence of the yeast Cyberlindnera fabianii (Hansenula fabianii).</title>
        <authorList>
            <person name="Freel K.C."/>
            <person name="Sarilar V."/>
            <person name="Neuveglise C."/>
            <person name="Devillers H."/>
            <person name="Friedrich A."/>
            <person name="Schacherer J."/>
        </authorList>
    </citation>
    <scope>NUCLEOTIDE SEQUENCE</scope>
    <source>
        <strain evidence="6">YJS4271</strain>
    </source>
</reference>
<dbReference type="GO" id="GO:0003688">
    <property type="term" value="F:DNA replication origin binding"/>
    <property type="evidence" value="ECO:0007669"/>
    <property type="project" value="TreeGrafter"/>
</dbReference>
<dbReference type="InterPro" id="IPR054425">
    <property type="entry name" value="Cdc6_ORC1-like_ATPase_lid"/>
</dbReference>
<dbReference type="GO" id="GO:0033314">
    <property type="term" value="P:mitotic DNA replication checkpoint signaling"/>
    <property type="evidence" value="ECO:0007669"/>
    <property type="project" value="TreeGrafter"/>
</dbReference>
<dbReference type="Pfam" id="PF13401">
    <property type="entry name" value="AAA_22"/>
    <property type="match status" value="1"/>
</dbReference>
<sequence length="621" mass="69268">MRRVVLSRVRLAFRERVKDFIKRRASSLLQSQGLVIIHFYTTNKKTTMGFMDLLPLGSSTHNDTEERKAFPLKLFKSLDTSPQKSLRTRKRTRAQTPSDEVVSPTYTKKRVTTRPAGLVSPDVTPIKQSSQISVVSGIASASKKLNFVIKEETSAETSLPTPDTTPQSTPQKGNRVVDLIKQEQTPPQTPVKTSLTPEDKENFTYTLTKPRNIYTKGKALFLRSTEQSFTTTLPEREAEAGALHQFLVNHITSAQGTSLYISGPPGTGKTAQCKLTLSQFLDTEKPYGGVQSVDIDGQDYRVGYTYINCMSLGKTETVFSELLRGLTGQRAHLKECRGKLMDFLSGPNADMSVVILDELDQLLQSRNDEVFTLFSWAVTCKITLIGISNALDMVDRFLPRLKMNGLSPNTLNFLPYTSEQIAKIITAKLRLLNENPQDTTVPLFHPAAISLCSKKAASHTGDLRKAFDVCRAAIEIVERNWKKAANNTDDTDLPTVKIQHIARIANQAFNGSPVSKLRDLNLSQKYLLCMLTRCEESSKQGMTVNAFYEYYMSRSSKDKQMVGILKKPEFLEVLSSLEANSSVRVFQGRQAFGETKVSSGVVKADLMDVIKGVYVLEKLME</sequence>
<dbReference type="Pfam" id="PF22606">
    <property type="entry name" value="Cdc6-ORC-like_ATPase_lid"/>
    <property type="match status" value="1"/>
</dbReference>
<dbReference type="AlphaFoldDB" id="A0A061AXF4"/>
<dbReference type="PANTHER" id="PTHR10763:SF26">
    <property type="entry name" value="CELL DIVISION CONTROL PROTEIN 6 HOMOLOG"/>
    <property type="match status" value="1"/>
</dbReference>
<dbReference type="EMBL" id="LK052889">
    <property type="protein sequence ID" value="CDR40046.1"/>
    <property type="molecule type" value="Genomic_DNA"/>
</dbReference>
<dbReference type="InterPro" id="IPR050311">
    <property type="entry name" value="ORC1/CDC6"/>
</dbReference>
<dbReference type="PANTHER" id="PTHR10763">
    <property type="entry name" value="CELL DIVISION CONTROL PROTEIN 6-RELATED"/>
    <property type="match status" value="1"/>
</dbReference>
<dbReference type="PIRSF" id="PIRSF001767">
    <property type="entry name" value="Cdc6"/>
    <property type="match status" value="1"/>
</dbReference>
<proteinExistence type="inferred from homology"/>
<evidence type="ECO:0000256" key="1">
    <source>
        <dbReference type="ARBA" id="ARBA00006184"/>
    </source>
</evidence>
<dbReference type="GO" id="GO:0006270">
    <property type="term" value="P:DNA replication initiation"/>
    <property type="evidence" value="ECO:0007669"/>
    <property type="project" value="UniProtKB-UniRule"/>
</dbReference>
<dbReference type="InterPro" id="IPR049945">
    <property type="entry name" value="AAA_22"/>
</dbReference>
<dbReference type="InterPro" id="IPR016314">
    <property type="entry name" value="Cdc6/18"/>
</dbReference>
<dbReference type="SMART" id="SM00382">
    <property type="entry name" value="AAA"/>
    <property type="match status" value="1"/>
</dbReference>
<organism evidence="6">
    <name type="scientific">Cyberlindnera fabianii</name>
    <name type="common">Yeast</name>
    <name type="synonym">Hansenula fabianii</name>
    <dbReference type="NCBI Taxonomy" id="36022"/>
    <lineage>
        <taxon>Eukaryota</taxon>
        <taxon>Fungi</taxon>
        <taxon>Dikarya</taxon>
        <taxon>Ascomycota</taxon>
        <taxon>Saccharomycotina</taxon>
        <taxon>Saccharomycetes</taxon>
        <taxon>Phaffomycetales</taxon>
        <taxon>Phaffomycetaceae</taxon>
        <taxon>Cyberlindnera</taxon>
    </lineage>
</organism>